<dbReference type="AlphaFoldDB" id="A0A1R1I1L1"/>
<dbReference type="STRING" id="418702.BJN45_15120"/>
<dbReference type="Proteomes" id="UP000187526">
    <property type="component" value="Unassembled WGS sequence"/>
</dbReference>
<proteinExistence type="predicted"/>
<comment type="caution">
    <text evidence="2">The sequence shown here is derived from an EMBL/GenBank/DDBJ whole genome shotgun (WGS) entry which is preliminary data.</text>
</comment>
<dbReference type="OrthoDB" id="7796826at2"/>
<feature type="coiled-coil region" evidence="1">
    <location>
        <begin position="65"/>
        <end position="113"/>
    </location>
</feature>
<dbReference type="RefSeq" id="WP_076096673.1">
    <property type="nucleotide sequence ID" value="NZ_MTHD01000005.1"/>
</dbReference>
<keyword evidence="1" id="KW-0175">Coiled coil</keyword>
<organism evidence="2 3">
    <name type="scientific">Azonexus hydrophilus</name>
    <dbReference type="NCBI Taxonomy" id="418702"/>
    <lineage>
        <taxon>Bacteria</taxon>
        <taxon>Pseudomonadati</taxon>
        <taxon>Pseudomonadota</taxon>
        <taxon>Betaproteobacteria</taxon>
        <taxon>Rhodocyclales</taxon>
        <taxon>Azonexaceae</taxon>
        <taxon>Azonexus</taxon>
    </lineage>
</organism>
<sequence>MSDTEVLEKAKLNPNGPTVVDAKASYDSNLVLFRPETNEIVVVPQKDAKAFLEEANQMEMLCRNLVTAREKVLGLEENIAEETAKRSPSSSRLDQLKRDLGKAQQTYDKAYEEVKKELGATGYLAGSGNGKELLELIPLVTHKSGSRTKDWARKWTYVRSDKMKNHWRAYPMSGADKSQDASFVKNGKVDSPTLKQQMSSIAPKLKADWGISDAGFFSPGLQAWVETMNRTASENKPFQVGWKVHLLRYFVGCGAALEWQPKSGKVAGKLNGKGEIMLAYGELSSEGFLPDAEGWAWSLQGVKTGKEYLIGCMRFQGGIKLTAAAGASVAAELSLEVDYSGVLPKAKGSRRPKGETVGQRKVSLDNFGAGASAGAEAFAGVKAGCELLGGLQFRNPEKGDKFEYMASVGPKFDAQAGAGVAAHLLVDFKGGKFRVRAKAGLCLGFGAKGEISLEVDTKKIYSFLEWLFHALLNANFEMLQVVSEDAFEAATQLQVMLVNGIQDAYKDVVGKWISFQDQLEREERRIALMKRVLQNPPELRICTPEAHGILLHELTRHGGLTKALPSNTGWNFDVLGERKQAVLQVCKWAQSRRHFENIVQHISATGSKGGFQGNYDGLLRFMEIGPLDSDYDDKLRALYAGLPGEPARGYKVAMNGSRSFDLNHGFGESPTYLAMLRNAGDGPVIA</sequence>
<dbReference type="EMBL" id="MTHD01000005">
    <property type="protein sequence ID" value="OMG52603.1"/>
    <property type="molecule type" value="Genomic_DNA"/>
</dbReference>
<reference evidence="2 3" key="1">
    <citation type="submission" date="2016-10" db="EMBL/GenBank/DDBJ databases">
        <title>Alkaliphiles isolated from bioreactors.</title>
        <authorList>
            <person name="Salah Z."/>
            <person name="Rout S.P."/>
            <person name="Humphreys P.N."/>
        </authorList>
    </citation>
    <scope>NUCLEOTIDE SEQUENCE [LARGE SCALE GENOMIC DNA]</scope>
    <source>
        <strain evidence="2 3">ZS02</strain>
    </source>
</reference>
<protein>
    <submittedName>
        <fullName evidence="2">Uncharacterized protein</fullName>
    </submittedName>
</protein>
<evidence type="ECO:0000313" key="3">
    <source>
        <dbReference type="Proteomes" id="UP000187526"/>
    </source>
</evidence>
<name>A0A1R1I1L1_9RHOO</name>
<gene>
    <name evidence="2" type="ORF">BJN45_15120</name>
</gene>
<evidence type="ECO:0000313" key="2">
    <source>
        <dbReference type="EMBL" id="OMG52603.1"/>
    </source>
</evidence>
<keyword evidence="3" id="KW-1185">Reference proteome</keyword>
<evidence type="ECO:0000256" key="1">
    <source>
        <dbReference type="SAM" id="Coils"/>
    </source>
</evidence>
<accession>A0A1R1I1L1</accession>